<dbReference type="Proteomes" id="UP000004995">
    <property type="component" value="Unassembled WGS sequence"/>
</dbReference>
<protein>
    <submittedName>
        <fullName evidence="2">Uncharacterized protein</fullName>
    </submittedName>
</protein>
<sequence length="42" mass="4460">MKRPQTWSESAASRKAGETAAQRLASRGEVSAMACARHASGR</sequence>
<evidence type="ECO:0000256" key="1">
    <source>
        <dbReference type="SAM" id="MobiDB-lite"/>
    </source>
</evidence>
<organism evidence="2 3">
    <name type="scientific">Setaria italica</name>
    <name type="common">Foxtail millet</name>
    <name type="synonym">Panicum italicum</name>
    <dbReference type="NCBI Taxonomy" id="4555"/>
    <lineage>
        <taxon>Eukaryota</taxon>
        <taxon>Viridiplantae</taxon>
        <taxon>Streptophyta</taxon>
        <taxon>Embryophyta</taxon>
        <taxon>Tracheophyta</taxon>
        <taxon>Spermatophyta</taxon>
        <taxon>Magnoliopsida</taxon>
        <taxon>Liliopsida</taxon>
        <taxon>Poales</taxon>
        <taxon>Poaceae</taxon>
        <taxon>PACMAD clade</taxon>
        <taxon>Panicoideae</taxon>
        <taxon>Panicodae</taxon>
        <taxon>Paniceae</taxon>
        <taxon>Cenchrinae</taxon>
        <taxon>Setaria</taxon>
    </lineage>
</organism>
<feature type="compositionally biased region" description="Polar residues" evidence="1">
    <location>
        <begin position="1"/>
        <end position="11"/>
    </location>
</feature>
<name>K4AN35_SETIT</name>
<feature type="region of interest" description="Disordered" evidence="1">
    <location>
        <begin position="1"/>
        <end position="42"/>
    </location>
</feature>
<dbReference type="InParanoid" id="K4AN35"/>
<dbReference type="EMBL" id="AGNK02005577">
    <property type="status" value="NOT_ANNOTATED_CDS"/>
    <property type="molecule type" value="Genomic_DNA"/>
</dbReference>
<dbReference type="HOGENOM" id="CLU_3261509_0_0_1"/>
<dbReference type="Gramene" id="KQK88826">
    <property type="protein sequence ID" value="KQK88826"/>
    <property type="gene ID" value="SETIT_040332mg"/>
</dbReference>
<keyword evidence="3" id="KW-1185">Reference proteome</keyword>
<reference evidence="3" key="1">
    <citation type="journal article" date="2012" name="Nat. Biotechnol.">
        <title>Reference genome sequence of the model plant Setaria.</title>
        <authorList>
            <person name="Bennetzen J.L."/>
            <person name="Schmutz J."/>
            <person name="Wang H."/>
            <person name="Percifield R."/>
            <person name="Hawkins J."/>
            <person name="Pontaroli A.C."/>
            <person name="Estep M."/>
            <person name="Feng L."/>
            <person name="Vaughn J.N."/>
            <person name="Grimwood J."/>
            <person name="Jenkins J."/>
            <person name="Barry K."/>
            <person name="Lindquist E."/>
            <person name="Hellsten U."/>
            <person name="Deshpande S."/>
            <person name="Wang X."/>
            <person name="Wu X."/>
            <person name="Mitros T."/>
            <person name="Triplett J."/>
            <person name="Yang X."/>
            <person name="Ye C.Y."/>
            <person name="Mauro-Herrera M."/>
            <person name="Wang L."/>
            <person name="Li P."/>
            <person name="Sharma M."/>
            <person name="Sharma R."/>
            <person name="Ronald P.C."/>
            <person name="Panaud O."/>
            <person name="Kellogg E.A."/>
            <person name="Brutnell T.P."/>
            <person name="Doust A.N."/>
            <person name="Tuskan G.A."/>
            <person name="Rokhsar D."/>
            <person name="Devos K.M."/>
        </authorList>
    </citation>
    <scope>NUCLEOTIDE SEQUENCE [LARGE SCALE GENOMIC DNA]</scope>
    <source>
        <strain evidence="3">cv. Yugu1</strain>
    </source>
</reference>
<dbReference type="EnsemblPlants" id="KQK88826">
    <property type="protein sequence ID" value="KQK88826"/>
    <property type="gene ID" value="SETIT_040332mg"/>
</dbReference>
<reference evidence="2" key="2">
    <citation type="submission" date="2018-08" db="UniProtKB">
        <authorList>
            <consortium name="EnsemblPlants"/>
        </authorList>
    </citation>
    <scope>IDENTIFICATION</scope>
    <source>
        <strain evidence="2">Yugu1</strain>
    </source>
</reference>
<evidence type="ECO:0000313" key="3">
    <source>
        <dbReference type="Proteomes" id="UP000004995"/>
    </source>
</evidence>
<dbReference type="AlphaFoldDB" id="K4AN35"/>
<accession>K4AN35</accession>
<evidence type="ECO:0000313" key="2">
    <source>
        <dbReference type="EnsemblPlants" id="KQK88826"/>
    </source>
</evidence>
<proteinExistence type="predicted"/>